<dbReference type="PANTHER" id="PTHR46470">
    <property type="entry name" value="N-ACYLNEURAMINATE-9-PHOSPHATASE"/>
    <property type="match status" value="1"/>
</dbReference>
<evidence type="ECO:0000313" key="4">
    <source>
        <dbReference type="EMBL" id="GAW91871.1"/>
    </source>
</evidence>
<evidence type="ECO:0000313" key="5">
    <source>
        <dbReference type="Proteomes" id="UP000197032"/>
    </source>
</evidence>
<evidence type="ECO:0000256" key="3">
    <source>
        <dbReference type="ARBA" id="ARBA00022842"/>
    </source>
</evidence>
<dbReference type="InterPro" id="IPR023214">
    <property type="entry name" value="HAD_sf"/>
</dbReference>
<organism evidence="4 5">
    <name type="scientific">Calderihabitans maritimus</name>
    <dbReference type="NCBI Taxonomy" id="1246530"/>
    <lineage>
        <taxon>Bacteria</taxon>
        <taxon>Bacillati</taxon>
        <taxon>Bacillota</taxon>
        <taxon>Clostridia</taxon>
        <taxon>Neomoorellales</taxon>
        <taxon>Calderihabitantaceae</taxon>
        <taxon>Calderihabitans</taxon>
    </lineage>
</organism>
<comment type="caution">
    <text evidence="4">The sequence shown here is derived from an EMBL/GenBank/DDBJ whole genome shotgun (WGS) entry which is preliminary data.</text>
</comment>
<reference evidence="5" key="1">
    <citation type="journal article" date="2017" name="Appl. Environ. Microbiol.">
        <title>Genomic analysis of Calderihabitans maritimus KKC1, a thermophilic hydrogenogenic carboxydotrophic bacterium isolated from marine sediment.</title>
        <authorList>
            <person name="Omae K."/>
            <person name="Yoneda Y."/>
            <person name="Fukuyama Y."/>
            <person name="Yoshida T."/>
            <person name="Sako Y."/>
        </authorList>
    </citation>
    <scope>NUCLEOTIDE SEQUENCE [LARGE SCALE GENOMIC DNA]</scope>
    <source>
        <strain evidence="5">KKC1</strain>
    </source>
</reference>
<sequence>MRTVIFDFDDTLVITNPVFDQAKEQFCRLMKHEGIYAPDILETLDRFDIANVEKAGGFAKDCFPRALLQTYEYYCRVKGRTVSAETRMMVERLGWWAVEKVPEVKRGAEQILARLQKAYFLVLLSKGDRELQRERIRATGLDKYFNHIEIVLQKDASLYRRIVRDTGALAEESWSVGNSFKSDINPALEAGLQCILVRSSSWGYEEEPPKGPYIEVLSLELIPDIILRRKTRGTA</sequence>
<accession>A0A1Z5HRC1</accession>
<dbReference type="InterPro" id="IPR036412">
    <property type="entry name" value="HAD-like_sf"/>
</dbReference>
<evidence type="ECO:0000256" key="2">
    <source>
        <dbReference type="ARBA" id="ARBA00022801"/>
    </source>
</evidence>
<dbReference type="SUPFAM" id="SSF56784">
    <property type="entry name" value="HAD-like"/>
    <property type="match status" value="1"/>
</dbReference>
<dbReference type="Pfam" id="PF00702">
    <property type="entry name" value="Hydrolase"/>
    <property type="match status" value="1"/>
</dbReference>
<dbReference type="SFLD" id="SFLDG01129">
    <property type="entry name" value="C1.5:_HAD__Beta-PGM__Phosphata"/>
    <property type="match status" value="1"/>
</dbReference>
<dbReference type="RefSeq" id="WP_088553333.1">
    <property type="nucleotide sequence ID" value="NZ_BDGJ01000035.1"/>
</dbReference>
<protein>
    <submittedName>
        <fullName evidence="4">Haloacid dehalogenase domain-containing protein hydrolase</fullName>
    </submittedName>
</protein>
<dbReference type="OrthoDB" id="6101375at2"/>
<keyword evidence="5" id="KW-1185">Reference proteome</keyword>
<dbReference type="Gene3D" id="1.10.150.240">
    <property type="entry name" value="Putative phosphatase, domain 2"/>
    <property type="match status" value="1"/>
</dbReference>
<keyword evidence="3" id="KW-0460">Magnesium</keyword>
<dbReference type="SFLD" id="SFLDS00003">
    <property type="entry name" value="Haloacid_Dehalogenase"/>
    <property type="match status" value="1"/>
</dbReference>
<name>A0A1Z5HRC1_9FIRM</name>
<dbReference type="PANTHER" id="PTHR46470:SF2">
    <property type="entry name" value="GLYCERALDEHYDE 3-PHOSPHATE PHOSPHATASE"/>
    <property type="match status" value="1"/>
</dbReference>
<dbReference type="InterPro" id="IPR051400">
    <property type="entry name" value="HAD-like_hydrolase"/>
</dbReference>
<dbReference type="AlphaFoldDB" id="A0A1Z5HRC1"/>
<dbReference type="GO" id="GO:0016791">
    <property type="term" value="F:phosphatase activity"/>
    <property type="evidence" value="ECO:0007669"/>
    <property type="project" value="TreeGrafter"/>
</dbReference>
<keyword evidence="2 4" id="KW-0378">Hydrolase</keyword>
<keyword evidence="1" id="KW-0479">Metal-binding</keyword>
<dbReference type="GO" id="GO:0046872">
    <property type="term" value="F:metal ion binding"/>
    <property type="evidence" value="ECO:0007669"/>
    <property type="project" value="UniProtKB-KW"/>
</dbReference>
<dbReference type="EMBL" id="BDGJ01000035">
    <property type="protein sequence ID" value="GAW91871.1"/>
    <property type="molecule type" value="Genomic_DNA"/>
</dbReference>
<proteinExistence type="predicted"/>
<dbReference type="Gene3D" id="3.40.50.1000">
    <property type="entry name" value="HAD superfamily/HAD-like"/>
    <property type="match status" value="1"/>
</dbReference>
<dbReference type="Proteomes" id="UP000197032">
    <property type="component" value="Unassembled WGS sequence"/>
</dbReference>
<gene>
    <name evidence="4" type="ORF">KKC1_10320</name>
</gene>
<dbReference type="InterPro" id="IPR023198">
    <property type="entry name" value="PGP-like_dom2"/>
</dbReference>
<evidence type="ECO:0000256" key="1">
    <source>
        <dbReference type="ARBA" id="ARBA00022723"/>
    </source>
</evidence>